<dbReference type="EMBL" id="QOUI01000010">
    <property type="protein sequence ID" value="RCK68630.1"/>
    <property type="molecule type" value="Genomic_DNA"/>
</dbReference>
<dbReference type="Pfam" id="PF19736">
    <property type="entry name" value="DUF6226"/>
    <property type="match status" value="1"/>
</dbReference>
<comment type="caution">
    <text evidence="2">The sequence shown here is derived from an EMBL/GenBank/DDBJ whole genome shotgun (WGS) entry which is preliminary data.</text>
</comment>
<evidence type="ECO:0000256" key="1">
    <source>
        <dbReference type="SAM" id="MobiDB-lite"/>
    </source>
</evidence>
<dbReference type="InterPro" id="IPR045773">
    <property type="entry name" value="DUF6226"/>
</dbReference>
<evidence type="ECO:0000313" key="3">
    <source>
        <dbReference type="Proteomes" id="UP000252770"/>
    </source>
</evidence>
<reference evidence="2 3" key="1">
    <citation type="submission" date="2018-07" db="EMBL/GenBank/DDBJ databases">
        <title>Desertimonas flava gen. nov. sp. nov.</title>
        <authorList>
            <person name="Liu S."/>
        </authorList>
    </citation>
    <scope>NUCLEOTIDE SEQUENCE [LARGE SCALE GENOMIC DNA]</scope>
    <source>
        <strain evidence="2 3">16Sb5-5</strain>
    </source>
</reference>
<dbReference type="RefSeq" id="WP_114127601.1">
    <property type="nucleotide sequence ID" value="NZ_QOUI01000010.1"/>
</dbReference>
<sequence length="221" mass="24572">MTGYRRPALDAPEVRDSSGRVVPFGRRWQHLAGPPEELYGVDRHPERFEPLHRVADAVVEHLVSTYRVGVEPAALQRRGPLDTEEMLRTVRLQPATPDASGLTVAWSRYPGLRLEWGHLGRAAYPQCGCEACDETWESAADELEEDVFALVEGRYGEHLTELDGRPATGTVVVDPVGSPVRSSRTSSDLTPRARAELGRHLARLPDGRWPAWPRRDADPTA</sequence>
<evidence type="ECO:0000313" key="2">
    <source>
        <dbReference type="EMBL" id="RCK68630.1"/>
    </source>
</evidence>
<accession>A0A367YS56</accession>
<feature type="compositionally biased region" description="Polar residues" evidence="1">
    <location>
        <begin position="180"/>
        <end position="189"/>
    </location>
</feature>
<gene>
    <name evidence="2" type="ORF">DT076_15515</name>
</gene>
<proteinExistence type="predicted"/>
<feature type="region of interest" description="Disordered" evidence="1">
    <location>
        <begin position="176"/>
        <end position="198"/>
    </location>
</feature>
<name>A0A367YS56_9ACTN</name>
<dbReference type="Proteomes" id="UP000252770">
    <property type="component" value="Unassembled WGS sequence"/>
</dbReference>
<dbReference type="AlphaFoldDB" id="A0A367YS56"/>
<organism evidence="2 3">
    <name type="scientific">Desertihabitans brevis</name>
    <dbReference type="NCBI Taxonomy" id="2268447"/>
    <lineage>
        <taxon>Bacteria</taxon>
        <taxon>Bacillati</taxon>
        <taxon>Actinomycetota</taxon>
        <taxon>Actinomycetes</taxon>
        <taxon>Propionibacteriales</taxon>
        <taxon>Propionibacteriaceae</taxon>
        <taxon>Desertihabitans</taxon>
    </lineage>
</organism>
<keyword evidence="3" id="KW-1185">Reference proteome</keyword>
<protein>
    <submittedName>
        <fullName evidence="2">Uncharacterized protein</fullName>
    </submittedName>
</protein>